<dbReference type="SUPFAM" id="SSF52058">
    <property type="entry name" value="L domain-like"/>
    <property type="match status" value="1"/>
</dbReference>
<feature type="compositionally biased region" description="Basic residues" evidence="1">
    <location>
        <begin position="22"/>
        <end position="43"/>
    </location>
</feature>
<accession>A0A061BAM8</accession>
<reference evidence="2" key="1">
    <citation type="journal article" date="2014" name="Genome Announc.">
        <title>Genome sequence of the yeast Cyberlindnera fabianii (Hansenula fabianii).</title>
        <authorList>
            <person name="Freel K.C."/>
            <person name="Sarilar V."/>
            <person name="Neuveglise C."/>
            <person name="Devillers H."/>
            <person name="Friedrich A."/>
            <person name="Schacherer J."/>
        </authorList>
    </citation>
    <scope>NUCLEOTIDE SEQUENCE</scope>
    <source>
        <strain evidence="2">YJS4271</strain>
    </source>
</reference>
<protein>
    <submittedName>
        <fullName evidence="2">CYFA0S23e00815g1_1</fullName>
    </submittedName>
</protein>
<dbReference type="InterPro" id="IPR032675">
    <property type="entry name" value="LRR_dom_sf"/>
</dbReference>
<evidence type="ECO:0000313" key="2">
    <source>
        <dbReference type="EMBL" id="CDR46419.1"/>
    </source>
</evidence>
<dbReference type="Gene3D" id="3.80.10.10">
    <property type="entry name" value="Ribonuclease Inhibitor"/>
    <property type="match status" value="1"/>
</dbReference>
<proteinExistence type="predicted"/>
<organism evidence="2">
    <name type="scientific">Cyberlindnera fabianii</name>
    <name type="common">Yeast</name>
    <name type="synonym">Hansenula fabianii</name>
    <dbReference type="NCBI Taxonomy" id="36022"/>
    <lineage>
        <taxon>Eukaryota</taxon>
        <taxon>Fungi</taxon>
        <taxon>Dikarya</taxon>
        <taxon>Ascomycota</taxon>
        <taxon>Saccharomycotina</taxon>
        <taxon>Saccharomycetes</taxon>
        <taxon>Phaffomycetales</taxon>
        <taxon>Phaffomycetaceae</taxon>
        <taxon>Cyberlindnera</taxon>
    </lineage>
</organism>
<feature type="region of interest" description="Disordered" evidence="1">
    <location>
        <begin position="1"/>
        <end position="67"/>
    </location>
</feature>
<gene>
    <name evidence="2" type="ORF">CYFA0S_23e00815g</name>
</gene>
<sequence length="686" mass="79668">MADEEQNANASGEPPAYDNPMIRKRRLRRRKGSTKWVPKYKRKRMEEVRVSKQASDDKSSESEHEAVEGTPLMNLEQFIERIPYELIILIVENLTLLDYRLYRLLRLHPKFQPVIDSRFYVMKYDKYTPKYYLAPVGSSQALFADKAEFINNAEWLIESNKVNPEQVTIYTELSDVVHTGLYYRHEYGDEFAKSLCKWAYDKGVRLSIMMPETSFTNAVKSMVKDSRRKGSVETIVRHREDEVLMLASIDKYGATTKVLSMNSVVHVRYGASYEQFEKFLSGERVYWRHTLKNMDNLVVYVEKNPPLTKILKSSGLKHLKKLDLRGEKKELSVLRLTLIDVDLPVLEQLELSGANIKTMRGNNWPRLEQLFIEDALLPLVNIYHGNFEPRKPLGLVFADNYVPSLKKLYISADQLNVFTIKGSLPRLERLRLELRQLAIYGNSIPFIETVSHCKDVSLMNRAGEMDPELLDEYIKLLRNPVGIETLSISGDNVGKTNATNMKVWLPRLQSVNFPQLKTLRLYNVKVDTIEPFRTPRLETLVLMARKGQLPQVVVIREYPMISQIITHEQTDYSSYREVFTFHFDRKSDESEPRHYVPKFAPDVRVLNHTRYGNHDEGMPPGHISVRVYDGTKALKVSGMIKLAYHESWVEKKELVVDPSVIDRRGEKRIVRFGGHRGGFDRFQDNW</sequence>
<dbReference type="AlphaFoldDB" id="A0A061BAM8"/>
<name>A0A061BAM8_CYBFA</name>
<evidence type="ECO:0000256" key="1">
    <source>
        <dbReference type="SAM" id="MobiDB-lite"/>
    </source>
</evidence>
<dbReference type="VEuPathDB" id="FungiDB:BON22_4286"/>
<dbReference type="EMBL" id="LK052908">
    <property type="protein sequence ID" value="CDR46419.1"/>
    <property type="molecule type" value="Genomic_DNA"/>
</dbReference>
<feature type="compositionally biased region" description="Basic and acidic residues" evidence="1">
    <location>
        <begin position="44"/>
        <end position="67"/>
    </location>
</feature>